<dbReference type="RefSeq" id="XP_018192092.1">
    <property type="nucleotide sequence ID" value="XM_018329231.1"/>
</dbReference>
<dbReference type="Proteomes" id="UP000076632">
    <property type="component" value="Unassembled WGS sequence"/>
</dbReference>
<evidence type="ECO:0000313" key="2">
    <source>
        <dbReference type="EMBL" id="KZF26537.1"/>
    </source>
</evidence>
<sequence length="136" mass="15819">MEKKKLRSGSSEKDSTGWERGRYAQCLPRHHLYLNLLSRGNVHVMSAYTFHYWSESGTVQKIISHLSFLLYFFTFSFHTFVEVGSVDPDHHLTLLVLSFPISFLFFASLSLNTSLFSIFKIFILSWNSSICRFHIS</sequence>
<reference evidence="2 3" key="1">
    <citation type="journal article" date="2016" name="Fungal Biol.">
        <title>The genome of Xylona heveae provides a window into fungal endophytism.</title>
        <authorList>
            <person name="Gazis R."/>
            <person name="Kuo A."/>
            <person name="Riley R."/>
            <person name="LaButti K."/>
            <person name="Lipzen A."/>
            <person name="Lin J."/>
            <person name="Amirebrahimi M."/>
            <person name="Hesse C.N."/>
            <person name="Spatafora J.W."/>
            <person name="Henrissat B."/>
            <person name="Hainaut M."/>
            <person name="Grigoriev I.V."/>
            <person name="Hibbett D.S."/>
        </authorList>
    </citation>
    <scope>NUCLEOTIDE SEQUENCE [LARGE SCALE GENOMIC DNA]</scope>
    <source>
        <strain evidence="2 3">TC161</strain>
    </source>
</reference>
<dbReference type="InParanoid" id="A0A165JRB2"/>
<gene>
    <name evidence="2" type="ORF">L228DRAFT_14671</name>
</gene>
<keyword evidence="1" id="KW-1133">Transmembrane helix</keyword>
<dbReference type="GeneID" id="28894368"/>
<feature type="transmembrane region" description="Helical" evidence="1">
    <location>
        <begin position="101"/>
        <end position="123"/>
    </location>
</feature>
<evidence type="ECO:0000256" key="1">
    <source>
        <dbReference type="SAM" id="Phobius"/>
    </source>
</evidence>
<accession>A0A165JRB2</accession>
<protein>
    <submittedName>
        <fullName evidence="2">Uncharacterized protein</fullName>
    </submittedName>
</protein>
<proteinExistence type="predicted"/>
<keyword evidence="3" id="KW-1185">Reference proteome</keyword>
<dbReference type="EMBL" id="KV407454">
    <property type="protein sequence ID" value="KZF26537.1"/>
    <property type="molecule type" value="Genomic_DNA"/>
</dbReference>
<organism evidence="2 3">
    <name type="scientific">Xylona heveae (strain CBS 132557 / TC161)</name>
    <dbReference type="NCBI Taxonomy" id="1328760"/>
    <lineage>
        <taxon>Eukaryota</taxon>
        <taxon>Fungi</taxon>
        <taxon>Dikarya</taxon>
        <taxon>Ascomycota</taxon>
        <taxon>Pezizomycotina</taxon>
        <taxon>Xylonomycetes</taxon>
        <taxon>Xylonales</taxon>
        <taxon>Xylonaceae</taxon>
        <taxon>Xylona</taxon>
    </lineage>
</organism>
<keyword evidence="1" id="KW-0472">Membrane</keyword>
<evidence type="ECO:0000313" key="3">
    <source>
        <dbReference type="Proteomes" id="UP000076632"/>
    </source>
</evidence>
<keyword evidence="1" id="KW-0812">Transmembrane</keyword>
<name>A0A165JRB2_XYLHT</name>
<feature type="transmembrane region" description="Helical" evidence="1">
    <location>
        <begin position="62"/>
        <end position="81"/>
    </location>
</feature>
<dbReference type="AlphaFoldDB" id="A0A165JRB2"/>